<dbReference type="GeneID" id="94582581"/>
<organism evidence="2 3">
    <name type="scientific">Yarrowia lipolytica</name>
    <name type="common">Candida lipolytica</name>
    <dbReference type="NCBI Taxonomy" id="4952"/>
    <lineage>
        <taxon>Eukaryota</taxon>
        <taxon>Fungi</taxon>
        <taxon>Dikarya</taxon>
        <taxon>Ascomycota</taxon>
        <taxon>Saccharomycotina</taxon>
        <taxon>Dipodascomycetes</taxon>
        <taxon>Dipodascales</taxon>
        <taxon>Dipodascales incertae sedis</taxon>
        <taxon>Yarrowia</taxon>
    </lineage>
</organism>
<dbReference type="Proteomes" id="UP000182444">
    <property type="component" value="Chromosome 1B"/>
</dbReference>
<protein>
    <submittedName>
        <fullName evidence="2">Uncharacterized protein</fullName>
    </submittedName>
</protein>
<evidence type="ECO:0000313" key="3">
    <source>
        <dbReference type="Proteomes" id="UP000182444"/>
    </source>
</evidence>
<dbReference type="VEuPathDB" id="FungiDB:YALI1_B01268g"/>
<proteinExistence type="predicted"/>
<dbReference type="EMBL" id="CP017554">
    <property type="protein sequence ID" value="AOW01023.1"/>
    <property type="molecule type" value="Genomic_DNA"/>
</dbReference>
<evidence type="ECO:0000313" key="2">
    <source>
        <dbReference type="EMBL" id="AOW01023.1"/>
    </source>
</evidence>
<name>A0A1D8N5W5_YARLL</name>
<dbReference type="AlphaFoldDB" id="A0A1D8N5W5"/>
<accession>A0A1D8N5W5</accession>
<reference evidence="2 3" key="1">
    <citation type="journal article" date="2016" name="PLoS ONE">
        <title>Sequence Assembly of Yarrowia lipolytica Strain W29/CLIB89 Shows Transposable Element Diversity.</title>
        <authorList>
            <person name="Magnan C."/>
            <person name="Yu J."/>
            <person name="Chang I."/>
            <person name="Jahn E."/>
            <person name="Kanomata Y."/>
            <person name="Wu J."/>
            <person name="Zeller M."/>
            <person name="Oakes M."/>
            <person name="Baldi P."/>
            <person name="Sandmeyer S."/>
        </authorList>
    </citation>
    <scope>NUCLEOTIDE SEQUENCE [LARGE SCALE GENOMIC DNA]</scope>
    <source>
        <strain evidence="3">CLIB89(W29)</strain>
    </source>
</reference>
<evidence type="ECO:0000256" key="1">
    <source>
        <dbReference type="SAM" id="MobiDB-lite"/>
    </source>
</evidence>
<feature type="compositionally biased region" description="Polar residues" evidence="1">
    <location>
        <begin position="1"/>
        <end position="26"/>
    </location>
</feature>
<gene>
    <name evidence="2" type="ORF">YALI1_B01268g</name>
</gene>
<sequence length="165" mass="18187">MHSTCNADLQATSQLEPSNPSHQTGHQTEHHRLSTDQSSLGMHMHYTLCRVGKTPHRAISPSATLAFSEMIGNGDRPSRDRSSVICDGGVRMPPENGVVRLEDPCRDHHSGNVAGIPVAILRLLPKFWVLIISRAKIDISSQKTLQTRYRRSENCNGATRAQAIT</sequence>
<dbReference type="RefSeq" id="XP_068138019.1">
    <property type="nucleotide sequence ID" value="XM_068281918.1"/>
</dbReference>
<feature type="region of interest" description="Disordered" evidence="1">
    <location>
        <begin position="1"/>
        <end position="36"/>
    </location>
</feature>